<evidence type="ECO:0000313" key="3">
    <source>
        <dbReference type="EMBL" id="MEW9309022.1"/>
    </source>
</evidence>
<evidence type="ECO:0000256" key="1">
    <source>
        <dbReference type="ARBA" id="ARBA00008542"/>
    </source>
</evidence>
<dbReference type="PANTHER" id="PTHR42733">
    <property type="entry name" value="DJ-1 PROTEIN"/>
    <property type="match status" value="1"/>
</dbReference>
<dbReference type="InterPro" id="IPR002818">
    <property type="entry name" value="DJ-1/PfpI"/>
</dbReference>
<sequence>MPDIRHARILMIATHGFEQSELIEPRNQLRSIGAEVDLATPDGLPIRGWNRTDWGETIEADLKIGEARPDDYDALVLPGGVMNPDKLRTDDATIETVRNFIDTGKVVGAICHAPWLLVQADAIRGRDVTSYQSIRRDVENAGGQWIDRAVVADNGIVTSRGPQDIPAFVAKIVEEIREGPHKRARGI</sequence>
<dbReference type="InterPro" id="IPR029062">
    <property type="entry name" value="Class_I_gatase-like"/>
</dbReference>
<dbReference type="SUPFAM" id="SSF52317">
    <property type="entry name" value="Class I glutamine amidotransferase-like"/>
    <property type="match status" value="1"/>
</dbReference>
<protein>
    <submittedName>
        <fullName evidence="3">Type 1 glutamine amidotransferase domain-containing protein</fullName>
    </submittedName>
</protein>
<evidence type="ECO:0000259" key="2">
    <source>
        <dbReference type="Pfam" id="PF01965"/>
    </source>
</evidence>
<comment type="similarity">
    <text evidence="1">Belongs to the peptidase C56 family.</text>
</comment>
<dbReference type="CDD" id="cd03134">
    <property type="entry name" value="GATase1_PfpI_like"/>
    <property type="match status" value="1"/>
</dbReference>
<gene>
    <name evidence="3" type="ORF">ABXS05_25965</name>
</gene>
<name>A0ABV3PTN1_9HYPH</name>
<reference evidence="3 4" key="1">
    <citation type="submission" date="2024-07" db="EMBL/GenBank/DDBJ databases">
        <title>Description of Labrys sedimenti sp. nov., isolated from a diclofenac-degrading enrichment culture.</title>
        <authorList>
            <person name="Tancsics A."/>
            <person name="Csepanyi A."/>
        </authorList>
    </citation>
    <scope>NUCLEOTIDE SEQUENCE [LARGE SCALE GENOMIC DNA]</scope>
    <source>
        <strain evidence="3 4">LMG 23578</strain>
    </source>
</reference>
<organism evidence="3 4">
    <name type="scientific">Labrys neptuniae</name>
    <dbReference type="NCBI Taxonomy" id="376174"/>
    <lineage>
        <taxon>Bacteria</taxon>
        <taxon>Pseudomonadati</taxon>
        <taxon>Pseudomonadota</taxon>
        <taxon>Alphaproteobacteria</taxon>
        <taxon>Hyphomicrobiales</taxon>
        <taxon>Xanthobacteraceae</taxon>
        <taxon>Labrys</taxon>
    </lineage>
</organism>
<keyword evidence="3" id="KW-0315">Glutamine amidotransferase</keyword>
<dbReference type="RefSeq" id="WP_367625854.1">
    <property type="nucleotide sequence ID" value="NZ_JBFNQD010000011.1"/>
</dbReference>
<dbReference type="PROSITE" id="PS51276">
    <property type="entry name" value="PEPTIDASE_C56_PFPI"/>
    <property type="match status" value="1"/>
</dbReference>
<feature type="domain" description="DJ-1/PfpI" evidence="2">
    <location>
        <begin position="8"/>
        <end position="175"/>
    </location>
</feature>
<dbReference type="Gene3D" id="3.40.50.880">
    <property type="match status" value="1"/>
</dbReference>
<proteinExistence type="inferred from homology"/>
<dbReference type="EMBL" id="JBFNQD010000011">
    <property type="protein sequence ID" value="MEW9309022.1"/>
    <property type="molecule type" value="Genomic_DNA"/>
</dbReference>
<dbReference type="Proteomes" id="UP001555786">
    <property type="component" value="Unassembled WGS sequence"/>
</dbReference>
<dbReference type="PANTHER" id="PTHR42733:SF12">
    <property type="entry name" value="PROTEINASE"/>
    <property type="match status" value="1"/>
</dbReference>
<comment type="caution">
    <text evidence="3">The sequence shown here is derived from an EMBL/GenBank/DDBJ whole genome shotgun (WGS) entry which is preliminary data.</text>
</comment>
<dbReference type="NCBIfam" id="TIGR01382">
    <property type="entry name" value="PfpI"/>
    <property type="match status" value="1"/>
</dbReference>
<evidence type="ECO:0000313" key="4">
    <source>
        <dbReference type="Proteomes" id="UP001555786"/>
    </source>
</evidence>
<dbReference type="InterPro" id="IPR006286">
    <property type="entry name" value="C56_PfpI-like"/>
</dbReference>
<accession>A0ABV3PTN1</accession>
<keyword evidence="4" id="KW-1185">Reference proteome</keyword>
<dbReference type="Pfam" id="PF01965">
    <property type="entry name" value="DJ-1_PfpI"/>
    <property type="match status" value="1"/>
</dbReference>